<evidence type="ECO:0000313" key="2">
    <source>
        <dbReference type="EMBL" id="GAP04459.1"/>
    </source>
</evidence>
<accession>A0A3F3HFB3</accession>
<organism evidence="2">
    <name type="scientific">Fructobacillus tropaeoli</name>
    <dbReference type="NCBI Taxonomy" id="709323"/>
    <lineage>
        <taxon>Bacteria</taxon>
        <taxon>Bacillati</taxon>
        <taxon>Bacillota</taxon>
        <taxon>Bacilli</taxon>
        <taxon>Lactobacillales</taxon>
        <taxon>Lactobacillaceae</taxon>
        <taxon>Fructobacillus</taxon>
    </lineage>
</organism>
<reference evidence="2" key="1">
    <citation type="journal article" date="2015" name="BMC Genomics">
        <title>Comparative genomics of Fructobacillus spp. and Leuconostoc spp. reveals niche-specific evolution of Fructobacillus spp.</title>
        <authorList>
            <person name="Endo A."/>
            <person name="Tanizawa Y."/>
            <person name="Tanaka N."/>
            <person name="Maeno S."/>
            <person name="Kumar H."/>
            <person name="Shiwa Y."/>
            <person name="Okada S."/>
            <person name="Yoshikawa H."/>
            <person name="Dicks L."/>
            <person name="Nakagawa J."/>
            <person name="Arita M."/>
        </authorList>
    </citation>
    <scope>NUCLEOTIDE SEQUENCE [LARGE SCALE GENOMIC DNA]</scope>
    <source>
        <strain evidence="2">F214-1</strain>
    </source>
</reference>
<feature type="transmembrane region" description="Helical" evidence="1">
    <location>
        <begin position="24"/>
        <end position="50"/>
    </location>
</feature>
<gene>
    <name evidence="2" type="ORF">FTRO_0050110</name>
</gene>
<proteinExistence type="predicted"/>
<name>A0A3F3HFB3_9LACO</name>
<feature type="transmembrane region" description="Helical" evidence="1">
    <location>
        <begin position="62"/>
        <end position="80"/>
    </location>
</feature>
<dbReference type="InterPro" id="IPR008523">
    <property type="entry name" value="DUF805"/>
</dbReference>
<keyword evidence="1" id="KW-0472">Membrane</keyword>
<dbReference type="STRING" id="709323.GCA_001047135_01009"/>
<dbReference type="Pfam" id="PF05656">
    <property type="entry name" value="DUF805"/>
    <property type="match status" value="1"/>
</dbReference>
<dbReference type="Proteomes" id="UP000064514">
    <property type="component" value="Unassembled WGS sequence"/>
</dbReference>
<dbReference type="AlphaFoldDB" id="A0A3F3HFB3"/>
<protein>
    <submittedName>
        <fullName evidence="2">Transporter protein</fullName>
    </submittedName>
</protein>
<feature type="transmembrane region" description="Helical" evidence="1">
    <location>
        <begin position="137"/>
        <end position="156"/>
    </location>
</feature>
<sequence length="166" mass="18350">MLSAYKDYWKKYFCFSGRSTRSDFWWVVLANVLIGILVTMISSGSVVSALGSAFNNGNQEQAATGLAGFTVVFIVLYQLLTIIPNLSLQSRRIIDTGLSGWWFILVVLAYLLPWASLVALLSDAYHAANGSGTSNSLWLMILWVIVEIVLLVINLTPTDAFGRHRS</sequence>
<dbReference type="PANTHER" id="PTHR34980">
    <property type="entry name" value="INNER MEMBRANE PROTEIN-RELATED-RELATED"/>
    <property type="match status" value="1"/>
</dbReference>
<dbReference type="GO" id="GO:0005886">
    <property type="term" value="C:plasma membrane"/>
    <property type="evidence" value="ECO:0007669"/>
    <property type="project" value="TreeGrafter"/>
</dbReference>
<keyword evidence="1" id="KW-1133">Transmembrane helix</keyword>
<evidence type="ECO:0000256" key="1">
    <source>
        <dbReference type="SAM" id="Phobius"/>
    </source>
</evidence>
<dbReference type="RefSeq" id="WP_059393873.1">
    <property type="nucleotide sequence ID" value="NZ_DF968082.1"/>
</dbReference>
<keyword evidence="1" id="KW-0812">Transmembrane</keyword>
<dbReference type="EMBL" id="DF968082">
    <property type="protein sequence ID" value="GAP04459.1"/>
    <property type="molecule type" value="Genomic_DNA"/>
</dbReference>
<dbReference type="PANTHER" id="PTHR34980:SF2">
    <property type="entry name" value="INNER MEMBRANE PROTEIN YHAH-RELATED"/>
    <property type="match status" value="1"/>
</dbReference>
<feature type="transmembrane region" description="Helical" evidence="1">
    <location>
        <begin position="101"/>
        <end position="125"/>
    </location>
</feature>